<sequence>MKVKESLNVTFDESPPPTKFSPLVDYDVSEEEAIENNTEVVNNSNKEHESIEVDEVVNVKESKDHPLEQFMEPKNINEALEDETWVITIQEELNQFVANDVCHLVPLPMIQTVIGTKWVFRYKLDQNDIVSRNKARLVAQGYNQQEWIYYNETYAPVARRDSFNQSKYIKEILKKFRLEDSKPTKMLMSTEIKLTKDDEADSVARSKYR</sequence>
<reference evidence="3" key="1">
    <citation type="journal article" date="2019" name="Sci. Rep.">
        <title>Draft genome of Tanacetum cinerariifolium, the natural source of mosquito coil.</title>
        <authorList>
            <person name="Yamashiro T."/>
            <person name="Shiraishi A."/>
            <person name="Satake H."/>
            <person name="Nakayama K."/>
        </authorList>
    </citation>
    <scope>NUCLEOTIDE SEQUENCE</scope>
</reference>
<organism evidence="3">
    <name type="scientific">Tanacetum cinerariifolium</name>
    <name type="common">Dalmatian daisy</name>
    <name type="synonym">Chrysanthemum cinerariifolium</name>
    <dbReference type="NCBI Taxonomy" id="118510"/>
    <lineage>
        <taxon>Eukaryota</taxon>
        <taxon>Viridiplantae</taxon>
        <taxon>Streptophyta</taxon>
        <taxon>Embryophyta</taxon>
        <taxon>Tracheophyta</taxon>
        <taxon>Spermatophyta</taxon>
        <taxon>Magnoliopsida</taxon>
        <taxon>eudicotyledons</taxon>
        <taxon>Gunneridae</taxon>
        <taxon>Pentapetalae</taxon>
        <taxon>asterids</taxon>
        <taxon>campanulids</taxon>
        <taxon>Asterales</taxon>
        <taxon>Asteraceae</taxon>
        <taxon>Asteroideae</taxon>
        <taxon>Anthemideae</taxon>
        <taxon>Anthemidinae</taxon>
        <taxon>Tanacetum</taxon>
    </lineage>
</organism>
<feature type="domain" description="Reverse transcriptase Ty1/copia-type" evidence="2">
    <location>
        <begin position="99"/>
        <end position="162"/>
    </location>
</feature>
<gene>
    <name evidence="3" type="ORF">Tci_513268</name>
</gene>
<name>A0A699IB28_TANCI</name>
<dbReference type="EMBL" id="BKCJ010275870">
    <property type="protein sequence ID" value="GEZ41295.1"/>
    <property type="molecule type" value="Genomic_DNA"/>
</dbReference>
<feature type="non-terminal residue" evidence="3">
    <location>
        <position position="209"/>
    </location>
</feature>
<proteinExistence type="predicted"/>
<evidence type="ECO:0000313" key="3">
    <source>
        <dbReference type="EMBL" id="GEZ41295.1"/>
    </source>
</evidence>
<evidence type="ECO:0000256" key="1">
    <source>
        <dbReference type="SAM" id="MobiDB-lite"/>
    </source>
</evidence>
<dbReference type="InterPro" id="IPR013103">
    <property type="entry name" value="RVT_2"/>
</dbReference>
<comment type="caution">
    <text evidence="3">The sequence shown here is derived from an EMBL/GenBank/DDBJ whole genome shotgun (WGS) entry which is preliminary data.</text>
</comment>
<feature type="region of interest" description="Disordered" evidence="1">
    <location>
        <begin position="1"/>
        <end position="21"/>
    </location>
</feature>
<protein>
    <submittedName>
        <fullName evidence="3">Copia protein</fullName>
    </submittedName>
</protein>
<dbReference type="AlphaFoldDB" id="A0A699IB28"/>
<accession>A0A699IB28</accession>
<dbReference type="Pfam" id="PF07727">
    <property type="entry name" value="RVT_2"/>
    <property type="match status" value="1"/>
</dbReference>
<evidence type="ECO:0000259" key="2">
    <source>
        <dbReference type="Pfam" id="PF07727"/>
    </source>
</evidence>